<keyword evidence="2" id="KW-1185">Reference proteome</keyword>
<name>A0ACA9SV91_9GLOM</name>
<feature type="non-terminal residue" evidence="1">
    <location>
        <position position="1"/>
    </location>
</feature>
<evidence type="ECO:0000313" key="2">
    <source>
        <dbReference type="Proteomes" id="UP000789920"/>
    </source>
</evidence>
<proteinExistence type="predicted"/>
<feature type="non-terminal residue" evidence="1">
    <location>
        <position position="131"/>
    </location>
</feature>
<comment type="caution">
    <text evidence="1">The sequence shown here is derived from an EMBL/GenBank/DDBJ whole genome shotgun (WGS) entry which is preliminary data.</text>
</comment>
<sequence>KIDNENLRLMRVSAIGNKEYKELIKIKALFEEKFNHLNSEINTLIVNLKQALQSAATSHMKKKLEYEKEIKILEILVENLKNVYYKRFKKNLEEIEKENEVNDYKFPSKAEKKMEIIAEILENLEQKILIP</sequence>
<gene>
    <name evidence="1" type="ORF">RPERSI_LOCUS34319</name>
</gene>
<organism evidence="1 2">
    <name type="scientific">Racocetra persica</name>
    <dbReference type="NCBI Taxonomy" id="160502"/>
    <lineage>
        <taxon>Eukaryota</taxon>
        <taxon>Fungi</taxon>
        <taxon>Fungi incertae sedis</taxon>
        <taxon>Mucoromycota</taxon>
        <taxon>Glomeromycotina</taxon>
        <taxon>Glomeromycetes</taxon>
        <taxon>Diversisporales</taxon>
        <taxon>Gigasporaceae</taxon>
        <taxon>Racocetra</taxon>
    </lineage>
</organism>
<dbReference type="EMBL" id="CAJVQC010152899">
    <property type="protein sequence ID" value="CAG8846791.1"/>
    <property type="molecule type" value="Genomic_DNA"/>
</dbReference>
<evidence type="ECO:0000313" key="1">
    <source>
        <dbReference type="EMBL" id="CAG8846791.1"/>
    </source>
</evidence>
<reference evidence="1" key="1">
    <citation type="submission" date="2021-06" db="EMBL/GenBank/DDBJ databases">
        <authorList>
            <person name="Kallberg Y."/>
            <person name="Tangrot J."/>
            <person name="Rosling A."/>
        </authorList>
    </citation>
    <scope>NUCLEOTIDE SEQUENCE</scope>
    <source>
        <strain evidence="1">MA461A</strain>
    </source>
</reference>
<dbReference type="Proteomes" id="UP000789920">
    <property type="component" value="Unassembled WGS sequence"/>
</dbReference>
<protein>
    <submittedName>
        <fullName evidence="1">33342_t:CDS:1</fullName>
    </submittedName>
</protein>
<accession>A0ACA9SV91</accession>